<evidence type="ECO:0000313" key="3">
    <source>
        <dbReference type="EMBL" id="SPJ71114.1"/>
    </source>
</evidence>
<dbReference type="AlphaFoldDB" id="A0AAE8SDA4"/>
<dbReference type="EMBL" id="ONZP01000030">
    <property type="protein sequence ID" value="SPJ71114.1"/>
    <property type="molecule type" value="Genomic_DNA"/>
</dbReference>
<evidence type="ECO:0000313" key="4">
    <source>
        <dbReference type="Proteomes" id="UP001187734"/>
    </source>
</evidence>
<organism evidence="3 4">
    <name type="scientific">Fusarium torulosum</name>
    <dbReference type="NCBI Taxonomy" id="33205"/>
    <lineage>
        <taxon>Eukaryota</taxon>
        <taxon>Fungi</taxon>
        <taxon>Dikarya</taxon>
        <taxon>Ascomycota</taxon>
        <taxon>Pezizomycotina</taxon>
        <taxon>Sordariomycetes</taxon>
        <taxon>Hypocreomycetidae</taxon>
        <taxon>Hypocreales</taxon>
        <taxon>Nectriaceae</taxon>
        <taxon>Fusarium</taxon>
    </lineage>
</organism>
<dbReference type="Proteomes" id="UP001187734">
    <property type="component" value="Unassembled WGS sequence"/>
</dbReference>
<feature type="region of interest" description="Disordered" evidence="2">
    <location>
        <begin position="81"/>
        <end position="124"/>
    </location>
</feature>
<feature type="compositionally biased region" description="Polar residues" evidence="2">
    <location>
        <begin position="94"/>
        <end position="124"/>
    </location>
</feature>
<keyword evidence="4" id="KW-1185">Reference proteome</keyword>
<gene>
    <name evidence="3" type="ORF">FTOL_00842</name>
</gene>
<proteinExistence type="predicted"/>
<evidence type="ECO:0000256" key="2">
    <source>
        <dbReference type="SAM" id="MobiDB-lite"/>
    </source>
</evidence>
<feature type="compositionally biased region" description="Polar residues" evidence="2">
    <location>
        <begin position="23"/>
        <end position="40"/>
    </location>
</feature>
<evidence type="ECO:0000256" key="1">
    <source>
        <dbReference type="SAM" id="Coils"/>
    </source>
</evidence>
<reference evidence="3" key="1">
    <citation type="submission" date="2018-03" db="EMBL/GenBank/DDBJ databases">
        <authorList>
            <person name="Guldener U."/>
        </authorList>
    </citation>
    <scope>NUCLEOTIDE SEQUENCE</scope>
</reference>
<protein>
    <submittedName>
        <fullName evidence="3">Uncharacterized protein</fullName>
    </submittedName>
</protein>
<comment type="caution">
    <text evidence="3">The sequence shown here is derived from an EMBL/GenBank/DDBJ whole genome shotgun (WGS) entry which is preliminary data.</text>
</comment>
<keyword evidence="1" id="KW-0175">Coiled coil</keyword>
<name>A0AAE8SDA4_9HYPO</name>
<accession>A0AAE8SDA4</accession>
<feature type="region of interest" description="Disordered" evidence="2">
    <location>
        <begin position="1"/>
        <end position="62"/>
    </location>
</feature>
<sequence length="348" mass="39481">MRSLQRDMDAADGLTTEHRATDQQEIQAANGESCSDNGNNHETDDEASVICVGSNPVSPRDQDFKCRDIATVLASCAAAEQHNSKEGSGRLSEIPSQTGHSIQSPSSNTSYHGTKASSGSLRMRQRTASYAGNDEVSNTDTAVERSLQDPVRKYISWLTVRSAEVEEWIDNVHTLEDHLEYERELKTKFLTQQEKHEQKLDTLQAEMHAIEQDEQKNIDIRNSHLPIIQRRGSDCAEEWRAALDRCNKSLQMIEARKRTVDNQISTVKEIFRQELEGYETRIREYAEQIEAYAPELAQGERKKRAIHIMKKLVEMGESGMASWSDRELDYLENWIGELAVRKPIGDSD</sequence>
<feature type="compositionally biased region" description="Basic and acidic residues" evidence="2">
    <location>
        <begin position="1"/>
        <end position="22"/>
    </location>
</feature>
<feature type="coiled-coil region" evidence="1">
    <location>
        <begin position="186"/>
        <end position="288"/>
    </location>
</feature>